<evidence type="ECO:0000313" key="3">
    <source>
        <dbReference type="Proteomes" id="UP000634667"/>
    </source>
</evidence>
<dbReference type="RefSeq" id="WP_189484278.1">
    <property type="nucleotide sequence ID" value="NZ_BMYR01000028.1"/>
</dbReference>
<keyword evidence="3" id="KW-1185">Reference proteome</keyword>
<keyword evidence="1" id="KW-0472">Membrane</keyword>
<evidence type="ECO:0000256" key="1">
    <source>
        <dbReference type="SAM" id="Phobius"/>
    </source>
</evidence>
<organism evidence="2 3">
    <name type="scientific">Alishewanella tabrizica</name>
    <dbReference type="NCBI Taxonomy" id="671278"/>
    <lineage>
        <taxon>Bacteria</taxon>
        <taxon>Pseudomonadati</taxon>
        <taxon>Pseudomonadota</taxon>
        <taxon>Gammaproteobacteria</taxon>
        <taxon>Alteromonadales</taxon>
        <taxon>Alteromonadaceae</taxon>
        <taxon>Alishewanella</taxon>
    </lineage>
</organism>
<keyword evidence="1" id="KW-0812">Transmembrane</keyword>
<dbReference type="EMBL" id="BMYR01000028">
    <property type="protein sequence ID" value="GGW74069.1"/>
    <property type="molecule type" value="Genomic_DNA"/>
</dbReference>
<feature type="transmembrane region" description="Helical" evidence="1">
    <location>
        <begin position="38"/>
        <end position="56"/>
    </location>
</feature>
<gene>
    <name evidence="2" type="ORF">GCM10008111_32300</name>
</gene>
<evidence type="ECO:0000313" key="2">
    <source>
        <dbReference type="EMBL" id="GGW74069.1"/>
    </source>
</evidence>
<name>A0ABQ2WXQ7_9ALTE</name>
<protein>
    <submittedName>
        <fullName evidence="2">Uncharacterized protein</fullName>
    </submittedName>
</protein>
<sequence>MNRISTSNPFHMAFSVFSLGFLFVLTVIFILSGHFKDTPFLTLIPILMFILGCFFFKKIIWSAADDVFDFNDHLLVKKGAVEETIFLKDILSVEGRLGSPERVIISFRDSKGEVMKVMFHPKTRIFTFSVHPVVLDLNRRFREAKSA</sequence>
<proteinExistence type="predicted"/>
<dbReference type="Proteomes" id="UP000634667">
    <property type="component" value="Unassembled WGS sequence"/>
</dbReference>
<reference evidence="3" key="1">
    <citation type="journal article" date="2019" name="Int. J. Syst. Evol. Microbiol.">
        <title>The Global Catalogue of Microorganisms (GCM) 10K type strain sequencing project: providing services to taxonomists for standard genome sequencing and annotation.</title>
        <authorList>
            <consortium name="The Broad Institute Genomics Platform"/>
            <consortium name="The Broad Institute Genome Sequencing Center for Infectious Disease"/>
            <person name="Wu L."/>
            <person name="Ma J."/>
        </authorList>
    </citation>
    <scope>NUCLEOTIDE SEQUENCE [LARGE SCALE GENOMIC DNA]</scope>
    <source>
        <strain evidence="3">KCTC 23723</strain>
    </source>
</reference>
<feature type="transmembrane region" description="Helical" evidence="1">
    <location>
        <begin position="12"/>
        <end position="32"/>
    </location>
</feature>
<keyword evidence="1" id="KW-1133">Transmembrane helix</keyword>
<comment type="caution">
    <text evidence="2">The sequence shown here is derived from an EMBL/GenBank/DDBJ whole genome shotgun (WGS) entry which is preliminary data.</text>
</comment>
<accession>A0ABQ2WXQ7</accession>